<reference evidence="2 3" key="2">
    <citation type="journal article" date="2013" name="Plant Cell Physiol.">
        <title>Rice Annotation Project Database (RAP-DB): an integrative and interactive database for rice genomics.</title>
        <authorList>
            <person name="Sakai H."/>
            <person name="Lee S.S."/>
            <person name="Tanaka T."/>
            <person name="Numa H."/>
            <person name="Kim J."/>
            <person name="Kawahara Y."/>
            <person name="Wakimoto H."/>
            <person name="Yang C.C."/>
            <person name="Iwamoto M."/>
            <person name="Abe T."/>
            <person name="Yamada Y."/>
            <person name="Muto A."/>
            <person name="Inokuchi H."/>
            <person name="Ikemura T."/>
            <person name="Matsumoto T."/>
            <person name="Sasaki T."/>
            <person name="Itoh T."/>
        </authorList>
    </citation>
    <scope>NUCLEOTIDE SEQUENCE [LARGE SCALE GENOMIC DNA]</scope>
    <source>
        <strain evidence="3">cv. Nipponbare</strain>
    </source>
</reference>
<reference evidence="3" key="1">
    <citation type="journal article" date="2005" name="Nature">
        <title>The map-based sequence of the rice genome.</title>
        <authorList>
            <consortium name="International rice genome sequencing project (IRGSP)"/>
            <person name="Matsumoto T."/>
            <person name="Wu J."/>
            <person name="Kanamori H."/>
            <person name="Katayose Y."/>
            <person name="Fujisawa M."/>
            <person name="Namiki N."/>
            <person name="Mizuno H."/>
            <person name="Yamamoto K."/>
            <person name="Antonio B.A."/>
            <person name="Baba T."/>
            <person name="Sakata K."/>
            <person name="Nagamura Y."/>
            <person name="Aoki H."/>
            <person name="Arikawa K."/>
            <person name="Arita K."/>
            <person name="Bito T."/>
            <person name="Chiden Y."/>
            <person name="Fujitsuka N."/>
            <person name="Fukunaka R."/>
            <person name="Hamada M."/>
            <person name="Harada C."/>
            <person name="Hayashi A."/>
            <person name="Hijishita S."/>
            <person name="Honda M."/>
            <person name="Hosokawa S."/>
            <person name="Ichikawa Y."/>
            <person name="Idonuma A."/>
            <person name="Iijima M."/>
            <person name="Ikeda M."/>
            <person name="Ikeno M."/>
            <person name="Ito K."/>
            <person name="Ito S."/>
            <person name="Ito T."/>
            <person name="Ito Y."/>
            <person name="Ito Y."/>
            <person name="Iwabuchi A."/>
            <person name="Kamiya K."/>
            <person name="Karasawa W."/>
            <person name="Kurita K."/>
            <person name="Katagiri S."/>
            <person name="Kikuta A."/>
            <person name="Kobayashi H."/>
            <person name="Kobayashi N."/>
            <person name="Machita K."/>
            <person name="Maehara T."/>
            <person name="Masukawa M."/>
            <person name="Mizubayashi T."/>
            <person name="Mukai Y."/>
            <person name="Nagasaki H."/>
            <person name="Nagata Y."/>
            <person name="Naito S."/>
            <person name="Nakashima M."/>
            <person name="Nakama Y."/>
            <person name="Nakamichi Y."/>
            <person name="Nakamura M."/>
            <person name="Meguro A."/>
            <person name="Negishi M."/>
            <person name="Ohta I."/>
            <person name="Ohta T."/>
            <person name="Okamoto M."/>
            <person name="Ono N."/>
            <person name="Saji S."/>
            <person name="Sakaguchi M."/>
            <person name="Sakai K."/>
            <person name="Shibata M."/>
            <person name="Shimokawa T."/>
            <person name="Song J."/>
            <person name="Takazaki Y."/>
            <person name="Terasawa K."/>
            <person name="Tsugane M."/>
            <person name="Tsuji K."/>
            <person name="Ueda S."/>
            <person name="Waki K."/>
            <person name="Yamagata H."/>
            <person name="Yamamoto M."/>
            <person name="Yamamoto S."/>
            <person name="Yamane H."/>
            <person name="Yoshiki S."/>
            <person name="Yoshihara R."/>
            <person name="Yukawa K."/>
            <person name="Zhong H."/>
            <person name="Yano M."/>
            <person name="Yuan Q."/>
            <person name="Ouyang S."/>
            <person name="Liu J."/>
            <person name="Jones K.M."/>
            <person name="Gansberger K."/>
            <person name="Moffat K."/>
            <person name="Hill J."/>
            <person name="Bera J."/>
            <person name="Fadrosh D."/>
            <person name="Jin S."/>
            <person name="Johri S."/>
            <person name="Kim M."/>
            <person name="Overton L."/>
            <person name="Reardon M."/>
            <person name="Tsitrin T."/>
            <person name="Vuong H."/>
            <person name="Weaver B."/>
            <person name="Ciecko A."/>
            <person name="Tallon L."/>
            <person name="Jackson J."/>
            <person name="Pai G."/>
            <person name="Aken S.V."/>
            <person name="Utterback T."/>
            <person name="Reidmuller S."/>
            <person name="Feldblyum T."/>
            <person name="Hsiao J."/>
            <person name="Zismann V."/>
            <person name="Iobst S."/>
            <person name="de Vazeille A.R."/>
            <person name="Buell C.R."/>
            <person name="Ying K."/>
            <person name="Li Y."/>
            <person name="Lu T."/>
            <person name="Huang Y."/>
            <person name="Zhao Q."/>
            <person name="Feng Q."/>
            <person name="Zhang L."/>
            <person name="Zhu J."/>
            <person name="Weng Q."/>
            <person name="Mu J."/>
            <person name="Lu Y."/>
            <person name="Fan D."/>
            <person name="Liu Y."/>
            <person name="Guan J."/>
            <person name="Zhang Y."/>
            <person name="Yu S."/>
            <person name="Liu X."/>
            <person name="Zhang Y."/>
            <person name="Hong G."/>
            <person name="Han B."/>
            <person name="Choisne N."/>
            <person name="Demange N."/>
            <person name="Orjeda G."/>
            <person name="Samain S."/>
            <person name="Cattolico L."/>
            <person name="Pelletier E."/>
            <person name="Couloux A."/>
            <person name="Segurens B."/>
            <person name="Wincker P."/>
            <person name="D'Hont A."/>
            <person name="Scarpelli C."/>
            <person name="Weissenbach J."/>
            <person name="Salanoubat M."/>
            <person name="Quetier F."/>
            <person name="Yu Y."/>
            <person name="Kim H.R."/>
            <person name="Rambo T."/>
            <person name="Currie J."/>
            <person name="Collura K."/>
            <person name="Luo M."/>
            <person name="Yang T."/>
            <person name="Ammiraju J.S.S."/>
            <person name="Engler F."/>
            <person name="Soderlund C."/>
            <person name="Wing R.A."/>
            <person name="Palmer L.E."/>
            <person name="de la Bastide M."/>
            <person name="Spiegel L."/>
            <person name="Nascimento L."/>
            <person name="Zutavern T."/>
            <person name="O'Shaughnessy A."/>
            <person name="Dike S."/>
            <person name="Dedhia N."/>
            <person name="Preston R."/>
            <person name="Balija V."/>
            <person name="McCombie W.R."/>
            <person name="Chow T."/>
            <person name="Chen H."/>
            <person name="Chung M."/>
            <person name="Chen C."/>
            <person name="Shaw J."/>
            <person name="Wu H."/>
            <person name="Hsiao K."/>
            <person name="Chao Y."/>
            <person name="Chu M."/>
            <person name="Cheng C."/>
            <person name="Hour A."/>
            <person name="Lee P."/>
            <person name="Lin S."/>
            <person name="Lin Y."/>
            <person name="Liou J."/>
            <person name="Liu S."/>
            <person name="Hsing Y."/>
            <person name="Raghuvanshi S."/>
            <person name="Mohanty A."/>
            <person name="Bharti A.K."/>
            <person name="Gaur A."/>
            <person name="Gupta V."/>
            <person name="Kumar D."/>
            <person name="Ravi V."/>
            <person name="Vij S."/>
            <person name="Kapur A."/>
            <person name="Khurana P."/>
            <person name="Khurana P."/>
            <person name="Khurana J.P."/>
            <person name="Tyagi A.K."/>
            <person name="Gaikwad K."/>
            <person name="Singh A."/>
            <person name="Dalal V."/>
            <person name="Srivastava S."/>
            <person name="Dixit A."/>
            <person name="Pal A.K."/>
            <person name="Ghazi I.A."/>
            <person name="Yadav M."/>
            <person name="Pandit A."/>
            <person name="Bhargava A."/>
            <person name="Sureshbabu K."/>
            <person name="Batra K."/>
            <person name="Sharma T.R."/>
            <person name="Mohapatra T."/>
            <person name="Singh N.K."/>
            <person name="Messing J."/>
            <person name="Nelson A.B."/>
            <person name="Fuks G."/>
            <person name="Kavchok S."/>
            <person name="Keizer G."/>
            <person name="Linton E."/>
            <person name="Llaca V."/>
            <person name="Song R."/>
            <person name="Tanyolac B."/>
            <person name="Young S."/>
            <person name="Ho-Il K."/>
            <person name="Hahn J.H."/>
            <person name="Sangsakoo G."/>
            <person name="Vanavichit A."/>
            <person name="de Mattos Luiz.A.T."/>
            <person name="Zimmer P.D."/>
            <person name="Malone G."/>
            <person name="Dellagostin O."/>
            <person name="de Oliveira A.C."/>
            <person name="Bevan M."/>
            <person name="Bancroft I."/>
            <person name="Minx P."/>
            <person name="Cordum H."/>
            <person name="Wilson R."/>
            <person name="Cheng Z."/>
            <person name="Jin W."/>
            <person name="Jiang J."/>
            <person name="Leong S.A."/>
            <person name="Iwama H."/>
            <person name="Gojobori T."/>
            <person name="Itoh T."/>
            <person name="Niimura Y."/>
            <person name="Fujii Y."/>
            <person name="Habara T."/>
            <person name="Sakai H."/>
            <person name="Sato Y."/>
            <person name="Wilson G."/>
            <person name="Kumar K."/>
            <person name="McCouch S."/>
            <person name="Juretic N."/>
            <person name="Hoen D."/>
            <person name="Wright S."/>
            <person name="Bruskiewich R."/>
            <person name="Bureau T."/>
            <person name="Miyao A."/>
            <person name="Hirochika H."/>
            <person name="Nishikawa T."/>
            <person name="Kadowaki K."/>
            <person name="Sugiura M."/>
            <person name="Burr B."/>
            <person name="Sasaki T."/>
        </authorList>
    </citation>
    <scope>NUCLEOTIDE SEQUENCE [LARGE SCALE GENOMIC DNA]</scope>
    <source>
        <strain evidence="3">cv. Nipponbare</strain>
    </source>
</reference>
<dbReference type="PaxDb" id="39947-A0A0P0W888"/>
<evidence type="ECO:0000313" key="2">
    <source>
        <dbReference type="EMBL" id="BAS88445.1"/>
    </source>
</evidence>
<dbReference type="EMBL" id="AP014960">
    <property type="protein sequence ID" value="BAS88445.1"/>
    <property type="molecule type" value="Genomic_DNA"/>
</dbReference>
<proteinExistence type="predicted"/>
<feature type="region of interest" description="Disordered" evidence="1">
    <location>
        <begin position="84"/>
        <end position="108"/>
    </location>
</feature>
<accession>A0A0P0W888</accession>
<keyword evidence="3" id="KW-1185">Reference proteome</keyword>
<organism evidence="2 3">
    <name type="scientific">Oryza sativa subsp. japonica</name>
    <name type="common">Rice</name>
    <dbReference type="NCBI Taxonomy" id="39947"/>
    <lineage>
        <taxon>Eukaryota</taxon>
        <taxon>Viridiplantae</taxon>
        <taxon>Streptophyta</taxon>
        <taxon>Embryophyta</taxon>
        <taxon>Tracheophyta</taxon>
        <taxon>Spermatophyta</taxon>
        <taxon>Magnoliopsida</taxon>
        <taxon>Liliopsida</taxon>
        <taxon>Poales</taxon>
        <taxon>Poaceae</taxon>
        <taxon>BOP clade</taxon>
        <taxon>Oryzoideae</taxon>
        <taxon>Oryzeae</taxon>
        <taxon>Oryzinae</taxon>
        <taxon>Oryza</taxon>
        <taxon>Oryza sativa</taxon>
    </lineage>
</organism>
<reference evidence="2 3" key="3">
    <citation type="journal article" date="2013" name="Rice">
        <title>Improvement of the Oryza sativa Nipponbare reference genome using next generation sequence and optical map data.</title>
        <authorList>
            <person name="Kawahara Y."/>
            <person name="de la Bastide M."/>
            <person name="Hamilton J.P."/>
            <person name="Kanamori H."/>
            <person name="McCombie W.R."/>
            <person name="Ouyang S."/>
            <person name="Schwartz D.C."/>
            <person name="Tanaka T."/>
            <person name="Wu J."/>
            <person name="Zhou S."/>
            <person name="Childs K.L."/>
            <person name="Davidson R.M."/>
            <person name="Lin H."/>
            <person name="Quesada-Ocampo L."/>
            <person name="Vaillancourt B."/>
            <person name="Sakai H."/>
            <person name="Lee S.S."/>
            <person name="Kim J."/>
            <person name="Numa H."/>
            <person name="Itoh T."/>
            <person name="Buell C.R."/>
            <person name="Matsumoto T."/>
        </authorList>
    </citation>
    <scope>NUCLEOTIDE SEQUENCE [LARGE SCALE GENOMIC DNA]</scope>
    <source>
        <strain evidence="3">cv. Nipponbare</strain>
    </source>
</reference>
<feature type="region of interest" description="Disordered" evidence="1">
    <location>
        <begin position="1"/>
        <end position="45"/>
    </location>
</feature>
<dbReference type="Proteomes" id="UP000059680">
    <property type="component" value="Chromosome 4"/>
</dbReference>
<feature type="non-terminal residue" evidence="2">
    <location>
        <position position="1"/>
    </location>
</feature>
<dbReference type="InParanoid" id="A0A0P0W888"/>
<evidence type="ECO:0000313" key="3">
    <source>
        <dbReference type="Proteomes" id="UP000059680"/>
    </source>
</evidence>
<protein>
    <submittedName>
        <fullName evidence="2">Os04g0295901 protein</fullName>
    </submittedName>
</protein>
<evidence type="ECO:0000256" key="1">
    <source>
        <dbReference type="SAM" id="MobiDB-lite"/>
    </source>
</evidence>
<dbReference type="Gramene" id="Os04t0295901-00">
    <property type="protein sequence ID" value="Os04t0295901-00"/>
    <property type="gene ID" value="Os04g0295901"/>
</dbReference>
<dbReference type="AlphaFoldDB" id="A0A0P0W888"/>
<feature type="compositionally biased region" description="Basic and acidic residues" evidence="1">
    <location>
        <begin position="27"/>
        <end position="36"/>
    </location>
</feature>
<name>A0A0P0W888_ORYSJ</name>
<gene>
    <name evidence="2" type="ordered locus">Os04g0295901</name>
    <name evidence="2" type="ORF">OSNPB_040295901</name>
</gene>
<sequence length="108" mass="11207">RLKPSPLGSHGRPPPPASVGAALAADSHSRRCHWEPKSAPPPLKSIRFPSSFPPLVYFPSTVNPISSKKSPNRRRLIGLREVAGAGSTGGRGLLGTLPAASAGATGRR</sequence>